<evidence type="ECO:0000256" key="6">
    <source>
        <dbReference type="SAM" id="SignalP"/>
    </source>
</evidence>
<dbReference type="EMBL" id="JAPZBU010000009">
    <property type="protein sequence ID" value="KAJ5387026.1"/>
    <property type="molecule type" value="Genomic_DNA"/>
</dbReference>
<evidence type="ECO:0000256" key="5">
    <source>
        <dbReference type="ARBA" id="ARBA00023211"/>
    </source>
</evidence>
<dbReference type="SMART" id="SM00835">
    <property type="entry name" value="Cupin_1"/>
    <property type="match status" value="1"/>
</dbReference>
<evidence type="ECO:0000313" key="9">
    <source>
        <dbReference type="Proteomes" id="UP001147747"/>
    </source>
</evidence>
<comment type="similarity">
    <text evidence="2">Belongs to the germin family.</text>
</comment>
<dbReference type="Proteomes" id="UP001147747">
    <property type="component" value="Unassembled WGS sequence"/>
</dbReference>
<dbReference type="GO" id="GO:0030145">
    <property type="term" value="F:manganese ion binding"/>
    <property type="evidence" value="ECO:0007669"/>
    <property type="project" value="InterPro"/>
</dbReference>
<evidence type="ECO:0000256" key="2">
    <source>
        <dbReference type="ARBA" id="ARBA00007456"/>
    </source>
</evidence>
<comment type="subcellular location">
    <subcellularLocation>
        <location evidence="1">Secreted</location>
    </subcellularLocation>
</comment>
<dbReference type="CDD" id="cd02241">
    <property type="entry name" value="cupin_OxOx"/>
    <property type="match status" value="1"/>
</dbReference>
<evidence type="ECO:0000259" key="7">
    <source>
        <dbReference type="SMART" id="SM00835"/>
    </source>
</evidence>
<dbReference type="GO" id="GO:0005576">
    <property type="term" value="C:extracellular region"/>
    <property type="evidence" value="ECO:0007669"/>
    <property type="project" value="UniProtKB-SubCell"/>
</dbReference>
<feature type="signal peptide" evidence="6">
    <location>
        <begin position="1"/>
        <end position="19"/>
    </location>
</feature>
<reference evidence="8" key="1">
    <citation type="submission" date="2022-12" db="EMBL/GenBank/DDBJ databases">
        <authorList>
            <person name="Petersen C."/>
        </authorList>
    </citation>
    <scope>NUCLEOTIDE SEQUENCE</scope>
    <source>
        <strain evidence="8">IBT 29677</strain>
    </source>
</reference>
<evidence type="ECO:0000256" key="1">
    <source>
        <dbReference type="ARBA" id="ARBA00004613"/>
    </source>
</evidence>
<dbReference type="GeneID" id="81373184"/>
<keyword evidence="6" id="KW-0732">Signal</keyword>
<dbReference type="Pfam" id="PF00190">
    <property type="entry name" value="Cupin_1"/>
    <property type="match status" value="1"/>
</dbReference>
<dbReference type="RefSeq" id="XP_056484824.1">
    <property type="nucleotide sequence ID" value="XM_056634204.1"/>
</dbReference>
<organism evidence="8 9">
    <name type="scientific">Penicillium cosmopolitanum</name>
    <dbReference type="NCBI Taxonomy" id="1131564"/>
    <lineage>
        <taxon>Eukaryota</taxon>
        <taxon>Fungi</taxon>
        <taxon>Dikarya</taxon>
        <taxon>Ascomycota</taxon>
        <taxon>Pezizomycotina</taxon>
        <taxon>Eurotiomycetes</taxon>
        <taxon>Eurotiomycetidae</taxon>
        <taxon>Eurotiales</taxon>
        <taxon>Aspergillaceae</taxon>
        <taxon>Penicillium</taxon>
    </lineage>
</organism>
<dbReference type="InterPro" id="IPR001929">
    <property type="entry name" value="Germin"/>
</dbReference>
<protein>
    <submittedName>
        <fullName evidence="8">Spherulin-1A</fullName>
    </submittedName>
</protein>
<keyword evidence="3" id="KW-0964">Secreted</keyword>
<comment type="caution">
    <text evidence="8">The sequence shown here is derived from an EMBL/GenBank/DDBJ whole genome shotgun (WGS) entry which is preliminary data.</text>
</comment>
<sequence>MFLQLISIAILSFSGIAAAIDLTLTQQLMLAPSRHARYELLKDEDFVFDFGKGPSSELVNGGYLVDATSETFPALVGQGVGMAVGILGPCGFNTPHVHVGGTEFNIALNGTFQTFLALEPPTTDSGAPPRVVNLTMNTLQATIFPQGSPHMEFNPSCETRAFVAAFGTDDFGRTQEFEALFSVPDDVLEDSLGDSSQSLAD</sequence>
<accession>A0A9W9VPQ9</accession>
<keyword evidence="5" id="KW-0464">Manganese</keyword>
<dbReference type="PANTHER" id="PTHR31238">
    <property type="entry name" value="GERMIN-LIKE PROTEIN SUBFAMILY 3 MEMBER 3"/>
    <property type="match status" value="1"/>
</dbReference>
<feature type="chain" id="PRO_5040887432" evidence="6">
    <location>
        <begin position="20"/>
        <end position="201"/>
    </location>
</feature>
<dbReference type="AlphaFoldDB" id="A0A9W9VPQ9"/>
<dbReference type="Gene3D" id="2.60.120.10">
    <property type="entry name" value="Jelly Rolls"/>
    <property type="match status" value="1"/>
</dbReference>
<evidence type="ECO:0000313" key="8">
    <source>
        <dbReference type="EMBL" id="KAJ5387026.1"/>
    </source>
</evidence>
<name>A0A9W9VPQ9_9EURO</name>
<keyword evidence="9" id="KW-1185">Reference proteome</keyword>
<dbReference type="OrthoDB" id="1921208at2759"/>
<dbReference type="SUPFAM" id="SSF51182">
    <property type="entry name" value="RmlC-like cupins"/>
    <property type="match status" value="1"/>
</dbReference>
<evidence type="ECO:0000256" key="4">
    <source>
        <dbReference type="ARBA" id="ARBA00022723"/>
    </source>
</evidence>
<evidence type="ECO:0000256" key="3">
    <source>
        <dbReference type="ARBA" id="ARBA00022525"/>
    </source>
</evidence>
<proteinExistence type="inferred from homology"/>
<dbReference type="InterPro" id="IPR006045">
    <property type="entry name" value="Cupin_1"/>
</dbReference>
<dbReference type="InterPro" id="IPR014710">
    <property type="entry name" value="RmlC-like_jellyroll"/>
</dbReference>
<dbReference type="InterPro" id="IPR011051">
    <property type="entry name" value="RmlC_Cupin_sf"/>
</dbReference>
<reference evidence="8" key="2">
    <citation type="journal article" date="2023" name="IMA Fungus">
        <title>Comparative genomic study of the Penicillium genus elucidates a diverse pangenome and 15 lateral gene transfer events.</title>
        <authorList>
            <person name="Petersen C."/>
            <person name="Sorensen T."/>
            <person name="Nielsen M.R."/>
            <person name="Sondergaard T.E."/>
            <person name="Sorensen J.L."/>
            <person name="Fitzpatrick D.A."/>
            <person name="Frisvad J.C."/>
            <person name="Nielsen K.L."/>
        </authorList>
    </citation>
    <scope>NUCLEOTIDE SEQUENCE</scope>
    <source>
        <strain evidence="8">IBT 29677</strain>
    </source>
</reference>
<feature type="domain" description="Cupin type-1" evidence="7">
    <location>
        <begin position="48"/>
        <end position="201"/>
    </location>
</feature>
<gene>
    <name evidence="8" type="ORF">N7509_009567</name>
</gene>
<keyword evidence="4" id="KW-0479">Metal-binding</keyword>